<dbReference type="AlphaFoldDB" id="A0AAE0WRX9"/>
<evidence type="ECO:0000313" key="2">
    <source>
        <dbReference type="Proteomes" id="UP001274830"/>
    </source>
</evidence>
<accession>A0AAE0WRX9</accession>
<dbReference type="EMBL" id="JAUTXT010000010">
    <property type="protein sequence ID" value="KAK3676519.1"/>
    <property type="molecule type" value="Genomic_DNA"/>
</dbReference>
<name>A0AAE0WRX9_9PEZI</name>
<organism evidence="1 2">
    <name type="scientific">Recurvomyces mirabilis</name>
    <dbReference type="NCBI Taxonomy" id="574656"/>
    <lineage>
        <taxon>Eukaryota</taxon>
        <taxon>Fungi</taxon>
        <taxon>Dikarya</taxon>
        <taxon>Ascomycota</taxon>
        <taxon>Pezizomycotina</taxon>
        <taxon>Dothideomycetes</taxon>
        <taxon>Dothideomycetidae</taxon>
        <taxon>Mycosphaerellales</taxon>
        <taxon>Teratosphaeriaceae</taxon>
        <taxon>Recurvomyces</taxon>
    </lineage>
</organism>
<proteinExistence type="predicted"/>
<reference evidence="1" key="1">
    <citation type="submission" date="2023-07" db="EMBL/GenBank/DDBJ databases">
        <title>Black Yeasts Isolated from many extreme environments.</title>
        <authorList>
            <person name="Coleine C."/>
            <person name="Stajich J.E."/>
            <person name="Selbmann L."/>
        </authorList>
    </citation>
    <scope>NUCLEOTIDE SEQUENCE</scope>
    <source>
        <strain evidence="1">CCFEE 5485</strain>
    </source>
</reference>
<gene>
    <name evidence="1" type="ORF">LTR78_003795</name>
</gene>
<evidence type="ECO:0000313" key="1">
    <source>
        <dbReference type="EMBL" id="KAK3676519.1"/>
    </source>
</evidence>
<dbReference type="Proteomes" id="UP001274830">
    <property type="component" value="Unassembled WGS sequence"/>
</dbReference>
<sequence length="65" mass="7067">MSAVLEAWKAVSWPYTECCSYDKKRKFVDEGVSLRKKFQGATGGESEENDASGYAGILLVTTLSG</sequence>
<comment type="caution">
    <text evidence="1">The sequence shown here is derived from an EMBL/GenBank/DDBJ whole genome shotgun (WGS) entry which is preliminary data.</text>
</comment>
<keyword evidence="2" id="KW-1185">Reference proteome</keyword>
<protein>
    <submittedName>
        <fullName evidence="1">Uncharacterized protein</fullName>
    </submittedName>
</protein>